<dbReference type="Pfam" id="PF13463">
    <property type="entry name" value="HTH_27"/>
    <property type="match status" value="1"/>
</dbReference>
<protein>
    <submittedName>
        <fullName evidence="2">MarR family transcription regulator</fullName>
    </submittedName>
</protein>
<name>A0ABX0V1G8_9HYPH</name>
<evidence type="ECO:0000313" key="3">
    <source>
        <dbReference type="Proteomes" id="UP001429580"/>
    </source>
</evidence>
<dbReference type="InterPro" id="IPR036388">
    <property type="entry name" value="WH-like_DNA-bd_sf"/>
</dbReference>
<evidence type="ECO:0000313" key="2">
    <source>
        <dbReference type="EMBL" id="NIJ58812.1"/>
    </source>
</evidence>
<proteinExistence type="predicted"/>
<dbReference type="Proteomes" id="UP001429580">
    <property type="component" value="Unassembled WGS sequence"/>
</dbReference>
<dbReference type="InterPro" id="IPR036390">
    <property type="entry name" value="WH_DNA-bd_sf"/>
</dbReference>
<dbReference type="SUPFAM" id="SSF46785">
    <property type="entry name" value="Winged helix' DNA-binding domain"/>
    <property type="match status" value="1"/>
</dbReference>
<dbReference type="RefSeq" id="WP_166953591.1">
    <property type="nucleotide sequence ID" value="NZ_JAASQI010000006.1"/>
</dbReference>
<organism evidence="2 3">
    <name type="scientific">Pseudochelatococcus lubricantis</name>
    <dbReference type="NCBI Taxonomy" id="1538102"/>
    <lineage>
        <taxon>Bacteria</taxon>
        <taxon>Pseudomonadati</taxon>
        <taxon>Pseudomonadota</taxon>
        <taxon>Alphaproteobacteria</taxon>
        <taxon>Hyphomicrobiales</taxon>
        <taxon>Chelatococcaceae</taxon>
        <taxon>Pseudochelatococcus</taxon>
    </lineage>
</organism>
<evidence type="ECO:0000259" key="1">
    <source>
        <dbReference type="Pfam" id="PF13463"/>
    </source>
</evidence>
<feature type="domain" description="HTH marR-type" evidence="1">
    <location>
        <begin position="64"/>
        <end position="126"/>
    </location>
</feature>
<dbReference type="PIRSF" id="PIRSF036158">
    <property type="entry name" value="UCP036158_MarR"/>
    <property type="match status" value="1"/>
</dbReference>
<sequence>MKKGTETVAPQQHTHDGPIVSSAHLAAGSKLPELSEFEFGLILARNAFDRWIVRCMAAAGLPGLTPLEVLVLHSVNHRQRAKRFADICLVLGIEDSHTVVYALKKLESQGMVVRVRQGKERLILITQAGEDLCQRYGEIRERLLVDAISTLGLDPRAISGVASTVRVLSGHYDQAARTATTL</sequence>
<accession>A0ABX0V1G8</accession>
<dbReference type="InterPro" id="IPR014601">
    <property type="entry name" value="Trans_reg_MarR_HTH"/>
</dbReference>
<dbReference type="EMBL" id="JAASQI010000006">
    <property type="protein sequence ID" value="NIJ58812.1"/>
    <property type="molecule type" value="Genomic_DNA"/>
</dbReference>
<reference evidence="2 3" key="1">
    <citation type="submission" date="2020-03" db="EMBL/GenBank/DDBJ databases">
        <title>Genomic Encyclopedia of Type Strains, Phase IV (KMG-IV): sequencing the most valuable type-strain genomes for metagenomic binning, comparative biology and taxonomic classification.</title>
        <authorList>
            <person name="Goeker M."/>
        </authorList>
    </citation>
    <scope>NUCLEOTIDE SEQUENCE [LARGE SCALE GENOMIC DNA]</scope>
    <source>
        <strain evidence="2 3">DSM 103870</strain>
    </source>
</reference>
<dbReference type="InterPro" id="IPR000835">
    <property type="entry name" value="HTH_MarR-typ"/>
</dbReference>
<comment type="caution">
    <text evidence="2">The sequence shown here is derived from an EMBL/GenBank/DDBJ whole genome shotgun (WGS) entry which is preliminary data.</text>
</comment>
<gene>
    <name evidence="2" type="ORF">FHS82_002667</name>
</gene>
<keyword evidence="3" id="KW-1185">Reference proteome</keyword>
<dbReference type="Gene3D" id="1.10.10.10">
    <property type="entry name" value="Winged helix-like DNA-binding domain superfamily/Winged helix DNA-binding domain"/>
    <property type="match status" value="1"/>
</dbReference>